<dbReference type="InterPro" id="IPR011011">
    <property type="entry name" value="Znf_FYVE_PHD"/>
</dbReference>
<evidence type="ECO:0000256" key="1">
    <source>
        <dbReference type="ARBA" id="ARBA00022723"/>
    </source>
</evidence>
<name>A0A077ZRA3_STYLE</name>
<dbReference type="GO" id="GO:0008270">
    <property type="term" value="F:zinc ion binding"/>
    <property type="evidence" value="ECO:0007669"/>
    <property type="project" value="UniProtKB-KW"/>
</dbReference>
<evidence type="ECO:0000313" key="6">
    <source>
        <dbReference type="Proteomes" id="UP000039865"/>
    </source>
</evidence>
<evidence type="ECO:0000256" key="2">
    <source>
        <dbReference type="ARBA" id="ARBA00022771"/>
    </source>
</evidence>
<feature type="domain" description="BAH" evidence="4">
    <location>
        <begin position="1"/>
        <end position="71"/>
    </location>
</feature>
<dbReference type="InterPro" id="IPR019786">
    <property type="entry name" value="Zinc_finger_PHD-type_CS"/>
</dbReference>
<accession>A0A077ZRA3</accession>
<keyword evidence="2" id="KW-0863">Zinc-finger</keyword>
<keyword evidence="1" id="KW-0479">Metal-binding</keyword>
<sequence>MLGLTSQQFAAISDQEVFPTNHYDQVYVQTINGKCTILTLGDYEKRPLVNEETYFTRASYNRNTKTFKPYFDDWDYQCSCKMPTNPDQTYIECEACLEWYHPECQSTTVDIENFICKACEECQ</sequence>
<dbReference type="EMBL" id="CCKQ01000885">
    <property type="protein sequence ID" value="CDW71979.1"/>
    <property type="molecule type" value="Genomic_DNA"/>
</dbReference>
<dbReference type="OMA" id="DIENFIC"/>
<reference evidence="5 6" key="1">
    <citation type="submission" date="2014-06" db="EMBL/GenBank/DDBJ databases">
        <authorList>
            <person name="Swart Estienne"/>
        </authorList>
    </citation>
    <scope>NUCLEOTIDE SEQUENCE [LARGE SCALE GENOMIC DNA]</scope>
    <source>
        <strain evidence="5 6">130c</strain>
    </source>
</reference>
<dbReference type="OrthoDB" id="308516at2759"/>
<dbReference type="SUPFAM" id="SSF57903">
    <property type="entry name" value="FYVE/PHD zinc finger"/>
    <property type="match status" value="1"/>
</dbReference>
<dbReference type="InterPro" id="IPR043151">
    <property type="entry name" value="BAH_sf"/>
</dbReference>
<dbReference type="AlphaFoldDB" id="A0A077ZRA3"/>
<protein>
    <submittedName>
        <fullName evidence="5">Bah-phd domain-containing protein</fullName>
    </submittedName>
</protein>
<evidence type="ECO:0000313" key="5">
    <source>
        <dbReference type="EMBL" id="CDW71979.1"/>
    </source>
</evidence>
<keyword evidence="6" id="KW-1185">Reference proteome</keyword>
<gene>
    <name evidence="5" type="primary">Contig11942.g12778</name>
    <name evidence="5" type="ORF">STYLEM_930</name>
</gene>
<dbReference type="Pfam" id="PF01426">
    <property type="entry name" value="BAH"/>
    <property type="match status" value="1"/>
</dbReference>
<dbReference type="PROSITE" id="PS51038">
    <property type="entry name" value="BAH"/>
    <property type="match status" value="1"/>
</dbReference>
<proteinExistence type="predicted"/>
<keyword evidence="3" id="KW-0862">Zinc</keyword>
<organism evidence="5 6">
    <name type="scientific">Stylonychia lemnae</name>
    <name type="common">Ciliate</name>
    <dbReference type="NCBI Taxonomy" id="5949"/>
    <lineage>
        <taxon>Eukaryota</taxon>
        <taxon>Sar</taxon>
        <taxon>Alveolata</taxon>
        <taxon>Ciliophora</taxon>
        <taxon>Intramacronucleata</taxon>
        <taxon>Spirotrichea</taxon>
        <taxon>Stichotrichia</taxon>
        <taxon>Sporadotrichida</taxon>
        <taxon>Oxytrichidae</taxon>
        <taxon>Stylonychinae</taxon>
        <taxon>Stylonychia</taxon>
    </lineage>
</organism>
<evidence type="ECO:0000256" key="3">
    <source>
        <dbReference type="ARBA" id="ARBA00022833"/>
    </source>
</evidence>
<dbReference type="InParanoid" id="A0A077ZRA3"/>
<dbReference type="PROSITE" id="PS01359">
    <property type="entry name" value="ZF_PHD_1"/>
    <property type="match status" value="1"/>
</dbReference>
<dbReference type="Gene3D" id="2.30.30.490">
    <property type="match status" value="1"/>
</dbReference>
<dbReference type="GO" id="GO:0003682">
    <property type="term" value="F:chromatin binding"/>
    <property type="evidence" value="ECO:0007669"/>
    <property type="project" value="InterPro"/>
</dbReference>
<dbReference type="InterPro" id="IPR013083">
    <property type="entry name" value="Znf_RING/FYVE/PHD"/>
</dbReference>
<dbReference type="PANTHER" id="PTHR46364">
    <property type="entry name" value="OS08G0421900 PROTEIN"/>
    <property type="match status" value="1"/>
</dbReference>
<dbReference type="Gene3D" id="3.30.40.10">
    <property type="entry name" value="Zinc/RING finger domain, C3HC4 (zinc finger)"/>
    <property type="match status" value="1"/>
</dbReference>
<dbReference type="InterPro" id="IPR001025">
    <property type="entry name" value="BAH_dom"/>
</dbReference>
<dbReference type="Proteomes" id="UP000039865">
    <property type="component" value="Unassembled WGS sequence"/>
</dbReference>
<evidence type="ECO:0000259" key="4">
    <source>
        <dbReference type="PROSITE" id="PS51038"/>
    </source>
</evidence>